<dbReference type="AlphaFoldDB" id="A0AAW2VAS5"/>
<evidence type="ECO:0000256" key="2">
    <source>
        <dbReference type="ARBA" id="ARBA00012483"/>
    </source>
</evidence>
<sequence length="236" mass="26946">MRAEKDCEEVEPRTTSPPLKEDMMFVALGKDVKESETVLAWALNNSRGMKICILHVHQPAQKLPMMGTKVPISLLEEHQVKAYHENERHEMSKILGKYIRLCDQAGVQAEKVCTEMDSIEKGIVQLISKHGVKWLVMGAAANKSYSSFDVGKLPQQSRNMRVYYMSGELLASYPRAMSGTREWGLGEVFSKTKRIELVTIPTKWQIHCSFNCEEKLFLLKRNYSVYLHSKEIPSLP</sequence>
<dbReference type="CDD" id="cd01989">
    <property type="entry name" value="USP_STK_Ubox_N"/>
    <property type="match status" value="1"/>
</dbReference>
<dbReference type="PANTHER" id="PTHR45647:SF100">
    <property type="entry name" value="U-BOX DOMAIN-CONTAINING PROTEIN 33"/>
    <property type="match status" value="1"/>
</dbReference>
<dbReference type="EMBL" id="JACGWJ010000004">
    <property type="protein sequence ID" value="KAL0426005.1"/>
    <property type="molecule type" value="Genomic_DNA"/>
</dbReference>
<dbReference type="SUPFAM" id="SSF52402">
    <property type="entry name" value="Adenine nucleotide alpha hydrolases-like"/>
    <property type="match status" value="1"/>
</dbReference>
<organism evidence="4">
    <name type="scientific">Sesamum radiatum</name>
    <name type="common">Black benniseed</name>
    <dbReference type="NCBI Taxonomy" id="300843"/>
    <lineage>
        <taxon>Eukaryota</taxon>
        <taxon>Viridiplantae</taxon>
        <taxon>Streptophyta</taxon>
        <taxon>Embryophyta</taxon>
        <taxon>Tracheophyta</taxon>
        <taxon>Spermatophyta</taxon>
        <taxon>Magnoliopsida</taxon>
        <taxon>eudicotyledons</taxon>
        <taxon>Gunneridae</taxon>
        <taxon>Pentapetalae</taxon>
        <taxon>asterids</taxon>
        <taxon>lamiids</taxon>
        <taxon>Lamiales</taxon>
        <taxon>Pedaliaceae</taxon>
        <taxon>Sesamum</taxon>
    </lineage>
</organism>
<name>A0AAW2VAS5_SESRA</name>
<dbReference type="InterPro" id="IPR051348">
    <property type="entry name" value="U-box_ubiquitin_ligases"/>
</dbReference>
<dbReference type="Gene3D" id="3.40.50.620">
    <property type="entry name" value="HUPs"/>
    <property type="match status" value="1"/>
</dbReference>
<comment type="catalytic activity">
    <reaction evidence="1">
        <text>S-ubiquitinyl-[E2 ubiquitin-conjugating enzyme]-L-cysteine + [acceptor protein]-L-lysine = [E2 ubiquitin-conjugating enzyme]-L-cysteine + N(6)-ubiquitinyl-[acceptor protein]-L-lysine.</text>
        <dbReference type="EC" id="2.3.2.27"/>
    </reaction>
</comment>
<accession>A0AAW2VAS5</accession>
<gene>
    <name evidence="4" type="ORF">Sradi_1135300</name>
</gene>
<reference evidence="4" key="1">
    <citation type="submission" date="2020-06" db="EMBL/GenBank/DDBJ databases">
        <authorList>
            <person name="Li T."/>
            <person name="Hu X."/>
            <person name="Zhang T."/>
            <person name="Song X."/>
            <person name="Zhang H."/>
            <person name="Dai N."/>
            <person name="Sheng W."/>
            <person name="Hou X."/>
            <person name="Wei L."/>
        </authorList>
    </citation>
    <scope>NUCLEOTIDE SEQUENCE</scope>
    <source>
        <strain evidence="4">G02</strain>
        <tissue evidence="4">Leaf</tissue>
    </source>
</reference>
<evidence type="ECO:0000313" key="4">
    <source>
        <dbReference type="EMBL" id="KAL0426005.1"/>
    </source>
</evidence>
<protein>
    <recommendedName>
        <fullName evidence="2">RING-type E3 ubiquitin transferase</fullName>
        <ecNumber evidence="2">2.3.2.27</ecNumber>
    </recommendedName>
</protein>
<reference evidence="4" key="2">
    <citation type="journal article" date="2024" name="Plant">
        <title>Genomic evolution and insights into agronomic trait innovations of Sesamum species.</title>
        <authorList>
            <person name="Miao H."/>
            <person name="Wang L."/>
            <person name="Qu L."/>
            <person name="Liu H."/>
            <person name="Sun Y."/>
            <person name="Le M."/>
            <person name="Wang Q."/>
            <person name="Wei S."/>
            <person name="Zheng Y."/>
            <person name="Lin W."/>
            <person name="Duan Y."/>
            <person name="Cao H."/>
            <person name="Xiong S."/>
            <person name="Wang X."/>
            <person name="Wei L."/>
            <person name="Li C."/>
            <person name="Ma Q."/>
            <person name="Ju M."/>
            <person name="Zhao R."/>
            <person name="Li G."/>
            <person name="Mu C."/>
            <person name="Tian Q."/>
            <person name="Mei H."/>
            <person name="Zhang T."/>
            <person name="Gao T."/>
            <person name="Zhang H."/>
        </authorList>
    </citation>
    <scope>NUCLEOTIDE SEQUENCE</scope>
    <source>
        <strain evidence="4">G02</strain>
    </source>
</reference>
<comment type="caution">
    <text evidence="4">The sequence shown here is derived from an EMBL/GenBank/DDBJ whole genome shotgun (WGS) entry which is preliminary data.</text>
</comment>
<dbReference type="GO" id="GO:0061630">
    <property type="term" value="F:ubiquitin protein ligase activity"/>
    <property type="evidence" value="ECO:0007669"/>
    <property type="project" value="UniProtKB-EC"/>
</dbReference>
<dbReference type="InterPro" id="IPR014729">
    <property type="entry name" value="Rossmann-like_a/b/a_fold"/>
</dbReference>
<proteinExistence type="predicted"/>
<dbReference type="EC" id="2.3.2.27" evidence="2"/>
<keyword evidence="3" id="KW-0833">Ubl conjugation pathway</keyword>
<evidence type="ECO:0000256" key="3">
    <source>
        <dbReference type="ARBA" id="ARBA00022786"/>
    </source>
</evidence>
<dbReference type="PANTHER" id="PTHR45647">
    <property type="entry name" value="OS02G0152300 PROTEIN"/>
    <property type="match status" value="1"/>
</dbReference>
<evidence type="ECO:0000256" key="1">
    <source>
        <dbReference type="ARBA" id="ARBA00000900"/>
    </source>
</evidence>